<dbReference type="Proteomes" id="UP001634394">
    <property type="component" value="Unassembled WGS sequence"/>
</dbReference>
<evidence type="ECO:0000256" key="1">
    <source>
        <dbReference type="SAM" id="SignalP"/>
    </source>
</evidence>
<accession>A0ABD3X3A9</accession>
<protein>
    <recommendedName>
        <fullName evidence="4">Coiled-coil domain-containing protein 134</fullName>
    </recommendedName>
</protein>
<evidence type="ECO:0000313" key="2">
    <source>
        <dbReference type="EMBL" id="KAL3879340.1"/>
    </source>
</evidence>
<evidence type="ECO:0008006" key="4">
    <source>
        <dbReference type="Google" id="ProtNLM"/>
    </source>
</evidence>
<dbReference type="PANTHER" id="PTHR14735:SF1">
    <property type="entry name" value="COILED-COIL DOMAIN-CONTAINING PROTEIN 134"/>
    <property type="match status" value="1"/>
</dbReference>
<evidence type="ECO:0000313" key="3">
    <source>
        <dbReference type="Proteomes" id="UP001634394"/>
    </source>
</evidence>
<keyword evidence="1" id="KW-0732">Signal</keyword>
<name>A0ABD3X3A9_SINWO</name>
<dbReference type="Pfam" id="PF15002">
    <property type="entry name" value="ERK-JNK_inhib"/>
    <property type="match status" value="1"/>
</dbReference>
<dbReference type="AlphaFoldDB" id="A0ABD3X3A9"/>
<feature type="chain" id="PRO_5044757276" description="Coiled-coil domain-containing protein 134" evidence="1">
    <location>
        <begin position="19"/>
        <end position="251"/>
    </location>
</feature>
<gene>
    <name evidence="2" type="ORF">ACJMK2_031639</name>
</gene>
<organism evidence="2 3">
    <name type="scientific">Sinanodonta woodiana</name>
    <name type="common">Chinese pond mussel</name>
    <name type="synonym">Anodonta woodiana</name>
    <dbReference type="NCBI Taxonomy" id="1069815"/>
    <lineage>
        <taxon>Eukaryota</taxon>
        <taxon>Metazoa</taxon>
        <taxon>Spiralia</taxon>
        <taxon>Lophotrochozoa</taxon>
        <taxon>Mollusca</taxon>
        <taxon>Bivalvia</taxon>
        <taxon>Autobranchia</taxon>
        <taxon>Heteroconchia</taxon>
        <taxon>Palaeoheterodonta</taxon>
        <taxon>Unionida</taxon>
        <taxon>Unionoidea</taxon>
        <taxon>Unionidae</taxon>
        <taxon>Unioninae</taxon>
        <taxon>Sinanodonta</taxon>
    </lineage>
</organism>
<comment type="caution">
    <text evidence="2">The sequence shown here is derived from an EMBL/GenBank/DDBJ whole genome shotgun (WGS) entry which is preliminary data.</text>
</comment>
<dbReference type="EMBL" id="JBJQND010000004">
    <property type="protein sequence ID" value="KAL3879340.1"/>
    <property type="molecule type" value="Genomic_DNA"/>
</dbReference>
<dbReference type="InterPro" id="IPR026321">
    <property type="entry name" value="CC134"/>
</dbReference>
<dbReference type="PANTHER" id="PTHR14735">
    <property type="entry name" value="COILED-COIL DOMAIN-CONTAINING PROTEIN 134"/>
    <property type="match status" value="1"/>
</dbReference>
<sequence length="251" mass="28841">MFSLFLILLLVSVMGVRCDTKDSETAGEKHIQKDGIVAEPGVKTEKENLKGKIVTEEMYKRLFQKVRHMQLEGLKRIQNFGDYAKKYKLVEKMLKALFEVLSQAKVNVTEMGFLPGDPFPENVTAREAVSKVLENTAMFGDMVLRLPDVVHAIYKKNNEWRQTINWAVWFCNESRLFDKAHKTLINLMSQEIGLIPKEEGYFNPYTAESAKAGILKNNYDPMMDPMMQMKAIKDKKKMKKGPRMTGVHTEL</sequence>
<reference evidence="2 3" key="1">
    <citation type="submission" date="2024-11" db="EMBL/GenBank/DDBJ databases">
        <title>Chromosome-level genome assembly of the freshwater bivalve Anodonta woodiana.</title>
        <authorList>
            <person name="Chen X."/>
        </authorList>
    </citation>
    <scope>NUCLEOTIDE SEQUENCE [LARGE SCALE GENOMIC DNA]</scope>
    <source>
        <strain evidence="2">MN2024</strain>
        <tissue evidence="2">Gills</tissue>
    </source>
</reference>
<feature type="signal peptide" evidence="1">
    <location>
        <begin position="1"/>
        <end position="18"/>
    </location>
</feature>
<keyword evidence="3" id="KW-1185">Reference proteome</keyword>
<proteinExistence type="predicted"/>